<evidence type="ECO:0000313" key="3">
    <source>
        <dbReference type="Proteomes" id="UP000562027"/>
    </source>
</evidence>
<comment type="caution">
    <text evidence="2">The sequence shown here is derived from an EMBL/GenBank/DDBJ whole genome shotgun (WGS) entry which is preliminary data.</text>
</comment>
<evidence type="ECO:0000256" key="1">
    <source>
        <dbReference type="SAM" id="MobiDB-lite"/>
    </source>
</evidence>
<evidence type="ECO:0000313" key="2">
    <source>
        <dbReference type="EMBL" id="MBB4846177.1"/>
    </source>
</evidence>
<dbReference type="RefSeq" id="WP_184304762.1">
    <property type="nucleotide sequence ID" value="NZ_JACHLP010000015.1"/>
</dbReference>
<protein>
    <submittedName>
        <fullName evidence="2">Uncharacterized protein</fullName>
    </submittedName>
</protein>
<gene>
    <name evidence="2" type="ORF">HNP55_004731</name>
</gene>
<feature type="compositionally biased region" description="Gly residues" evidence="1">
    <location>
        <begin position="251"/>
        <end position="261"/>
    </location>
</feature>
<sequence length="364" mass="40866">MLQRHQFGMVNKAQILAIATTAMARPYKSLGTQNGAQRTCRLLKAPEQAHVAEVAQRQLEHPTSRRLMRRADIFTKSKSLHNSGLGLRAQGWNDRSKLLTAQRDGAHLALTLPTNTRIGGVTGRSAINASDVRYIRAHLFVWVSLSFKLGFDMARQLAYPRAVIRKSTFWEENLFASTALQRYSSSNRWRRPERSLVLVLGMVLGQLFAADLARAEFERVHVHGTRIQPEDPCFRNPNLCSGDFGDLGLGNGYRDGPGPSSGDGQPKKVPPKKPEEKKAEREACVAKSELDRRAATLIYERSMEVCAAGTSSWVGYLREQWKKEGFELFGNFRPQDCVSTNTRAFEDRWAIIERRYDACIAAAS</sequence>
<keyword evidence="3" id="KW-1185">Reference proteome</keyword>
<feature type="compositionally biased region" description="Basic and acidic residues" evidence="1">
    <location>
        <begin position="272"/>
        <end position="282"/>
    </location>
</feature>
<dbReference type="EMBL" id="JACHLP010000015">
    <property type="protein sequence ID" value="MBB4846177.1"/>
    <property type="molecule type" value="Genomic_DNA"/>
</dbReference>
<dbReference type="Proteomes" id="UP000562027">
    <property type="component" value="Unassembled WGS sequence"/>
</dbReference>
<reference evidence="2 3" key="1">
    <citation type="submission" date="2020-08" db="EMBL/GenBank/DDBJ databases">
        <title>Functional genomics of gut bacteria from endangered species of beetles.</title>
        <authorList>
            <person name="Carlos-Shanley C."/>
        </authorList>
    </citation>
    <scope>NUCLEOTIDE SEQUENCE [LARGE SCALE GENOMIC DNA]</scope>
    <source>
        <strain evidence="2 3">S00239</strain>
    </source>
</reference>
<feature type="region of interest" description="Disordered" evidence="1">
    <location>
        <begin position="251"/>
        <end position="282"/>
    </location>
</feature>
<name>A0A840LLJ2_9BURK</name>
<dbReference type="AlphaFoldDB" id="A0A840LLJ2"/>
<proteinExistence type="predicted"/>
<organism evidence="2 3">
    <name type="scientific">Roseateles oligotrophus</name>
    <dbReference type="NCBI Taxonomy" id="1769250"/>
    <lineage>
        <taxon>Bacteria</taxon>
        <taxon>Pseudomonadati</taxon>
        <taxon>Pseudomonadota</taxon>
        <taxon>Betaproteobacteria</taxon>
        <taxon>Burkholderiales</taxon>
        <taxon>Sphaerotilaceae</taxon>
        <taxon>Roseateles</taxon>
    </lineage>
</organism>
<accession>A0A840LLJ2</accession>